<gene>
    <name evidence="2" type="ORF">B5M42_21660</name>
</gene>
<comment type="caution">
    <text evidence="2">The sequence shown here is derived from an EMBL/GenBank/DDBJ whole genome shotgun (WGS) entry which is preliminary data.</text>
</comment>
<accession>A0A4Y8PSN0</accession>
<evidence type="ECO:0000313" key="2">
    <source>
        <dbReference type="EMBL" id="TFE83910.1"/>
    </source>
</evidence>
<dbReference type="RefSeq" id="WP_134756678.1">
    <property type="nucleotide sequence ID" value="NZ_MYFO02000003.1"/>
</dbReference>
<evidence type="ECO:0000259" key="1">
    <source>
        <dbReference type="Pfam" id="PF12733"/>
    </source>
</evidence>
<sequence length="796" mass="84502">MKRVSFMQRRLSQLLVGLLVLVGLLAGTAVMPNQAQASLGAGDYLPHADKGSIVRFGGKDWILVDPAQRKLLLKGVTGETYFWGYTYQFNSYSSSMNSTYRYLNYDQTRDGDSTFYASLGNEKNWIEPHSFDVTTDADEALPLYEGAATITEKVGLLTYDDYQTYSADAQLDLGSWPSWYLLTPHRIDGSTIGVYYVSGGSLNVMPEATLVNYYFNMRPVVYLQDNVYIAGGDGTSGNPYTLGRMGMTLSVTGQTTGPVTVTLNYPPQSTNRQYKIGESGAYTTYSAPFELTANAKIYVTYDDQGAEQASFDVTNILAPSISQPLLDVSTSTPARSVTVSITCPGNPAICEYRIDAGSTGVWQPYTGPLTLEENAQVYARGGDGNGVYSPENSVSVSNIDRTPPLPPAVTANTSAAATEVLVELMPANDAVLTEYRLGADDWQPYTGLIELTANTTVYGRSTDAAGNVSTESSYTVTNIDRVPPVIQGISDGMSYTTKVYPFSVDNDLAAVALWRNETAVSGYSLGTPVSDPGTYRLLVTDLAGNTAELVFTILPPPLEGGTLASLEAGTAADALTGLSEQTPGAFALVVGDDVQRVYVRPAASGVGGYLFVNGESVTSGDTAEVALTGTTTTIEISVLSADEQHSATYQLIVQKAVRPQLLSASTNYSGTLLLVTLDREVQPSWEAGKLHVSGGRTVTAVALDAANGRWQLTLDGPVAAGEPVTLTMDADAVRSTEGAGNAAVSSLTVTNQTIGAGAGGSISLEQLFQQSGQSGWTREQAVELLSLIGPRFVGGR</sequence>
<reference evidence="2 3" key="1">
    <citation type="submission" date="2017-03" db="EMBL/GenBank/DDBJ databases">
        <title>Isolation of Levoglucosan Utilizing Bacteria.</title>
        <authorList>
            <person name="Arya A.S."/>
        </authorList>
    </citation>
    <scope>NUCLEOTIDE SEQUENCE [LARGE SCALE GENOMIC DNA]</scope>
    <source>
        <strain evidence="2 3">MEC069</strain>
    </source>
</reference>
<dbReference type="AlphaFoldDB" id="A0A4Y8PSN0"/>
<dbReference type="EMBL" id="MYFO01000041">
    <property type="protein sequence ID" value="TFE83910.1"/>
    <property type="molecule type" value="Genomic_DNA"/>
</dbReference>
<protein>
    <recommendedName>
        <fullName evidence="1">Cadherin-like beta-sandwich-like domain-containing protein</fullName>
    </recommendedName>
</protein>
<evidence type="ECO:0000313" key="3">
    <source>
        <dbReference type="Proteomes" id="UP000298246"/>
    </source>
</evidence>
<feature type="domain" description="Cadherin-like beta-sandwich-like" evidence="1">
    <location>
        <begin position="586"/>
        <end position="653"/>
    </location>
</feature>
<dbReference type="Proteomes" id="UP000298246">
    <property type="component" value="Unassembled WGS sequence"/>
</dbReference>
<dbReference type="InterPro" id="IPR025883">
    <property type="entry name" value="Cadherin-like_domain"/>
</dbReference>
<dbReference type="OrthoDB" id="151636at2"/>
<proteinExistence type="predicted"/>
<organism evidence="2 3">
    <name type="scientific">Paenibacillus athensensis</name>
    <dbReference type="NCBI Taxonomy" id="1967502"/>
    <lineage>
        <taxon>Bacteria</taxon>
        <taxon>Bacillati</taxon>
        <taxon>Bacillota</taxon>
        <taxon>Bacilli</taxon>
        <taxon>Bacillales</taxon>
        <taxon>Paenibacillaceae</taxon>
        <taxon>Paenibacillus</taxon>
    </lineage>
</organism>
<dbReference type="Pfam" id="PF12733">
    <property type="entry name" value="Cadherin-like"/>
    <property type="match status" value="1"/>
</dbReference>
<keyword evidence="3" id="KW-1185">Reference proteome</keyword>
<name>A0A4Y8PSN0_9BACL</name>